<dbReference type="KEGG" id="tet:TTHERM_001120593"/>
<dbReference type="EMBL" id="GG662640">
    <property type="protein sequence ID" value="EWS73516.1"/>
    <property type="molecule type" value="Genomic_DNA"/>
</dbReference>
<feature type="transmembrane region" description="Helical" evidence="1">
    <location>
        <begin position="55"/>
        <end position="74"/>
    </location>
</feature>
<reference evidence="3" key="1">
    <citation type="journal article" date="2006" name="PLoS Biol.">
        <title>Macronuclear genome sequence of the ciliate Tetrahymena thermophila, a model eukaryote.</title>
        <authorList>
            <person name="Eisen J.A."/>
            <person name="Coyne R.S."/>
            <person name="Wu M."/>
            <person name="Wu D."/>
            <person name="Thiagarajan M."/>
            <person name="Wortman J.R."/>
            <person name="Badger J.H."/>
            <person name="Ren Q."/>
            <person name="Amedeo P."/>
            <person name="Jones K.M."/>
            <person name="Tallon L.J."/>
            <person name="Delcher A.L."/>
            <person name="Salzberg S.L."/>
            <person name="Silva J.C."/>
            <person name="Haas B.J."/>
            <person name="Majoros W.H."/>
            <person name="Farzad M."/>
            <person name="Carlton J.M."/>
            <person name="Smith R.K. Jr."/>
            <person name="Garg J."/>
            <person name="Pearlman R.E."/>
            <person name="Karrer K.M."/>
            <person name="Sun L."/>
            <person name="Manning G."/>
            <person name="Elde N.C."/>
            <person name="Turkewitz A.P."/>
            <person name="Asai D.J."/>
            <person name="Wilkes D.E."/>
            <person name="Wang Y."/>
            <person name="Cai H."/>
            <person name="Collins K."/>
            <person name="Stewart B.A."/>
            <person name="Lee S.R."/>
            <person name="Wilamowska K."/>
            <person name="Weinberg Z."/>
            <person name="Ruzzo W.L."/>
            <person name="Wloga D."/>
            <person name="Gaertig J."/>
            <person name="Frankel J."/>
            <person name="Tsao C.-C."/>
            <person name="Gorovsky M.A."/>
            <person name="Keeling P.J."/>
            <person name="Waller R.F."/>
            <person name="Patron N.J."/>
            <person name="Cherry J.M."/>
            <person name="Stover N.A."/>
            <person name="Krieger C.J."/>
            <person name="del Toro C."/>
            <person name="Ryder H.F."/>
            <person name="Williamson S.C."/>
            <person name="Barbeau R.A."/>
            <person name="Hamilton E.P."/>
            <person name="Orias E."/>
        </authorList>
    </citation>
    <scope>NUCLEOTIDE SEQUENCE [LARGE SCALE GENOMIC DNA]</scope>
    <source>
        <strain evidence="3">SB210</strain>
    </source>
</reference>
<proteinExistence type="predicted"/>
<organism evidence="2 3">
    <name type="scientific">Tetrahymena thermophila (strain SB210)</name>
    <dbReference type="NCBI Taxonomy" id="312017"/>
    <lineage>
        <taxon>Eukaryota</taxon>
        <taxon>Sar</taxon>
        <taxon>Alveolata</taxon>
        <taxon>Ciliophora</taxon>
        <taxon>Intramacronucleata</taxon>
        <taxon>Oligohymenophorea</taxon>
        <taxon>Hymenostomatida</taxon>
        <taxon>Tetrahymenina</taxon>
        <taxon>Tetrahymenidae</taxon>
        <taxon>Tetrahymena</taxon>
    </lineage>
</organism>
<feature type="transmembrane region" description="Helical" evidence="1">
    <location>
        <begin position="86"/>
        <end position="104"/>
    </location>
</feature>
<keyword evidence="1" id="KW-0472">Membrane</keyword>
<protein>
    <submittedName>
        <fullName evidence="2">Transmembrane protein, putative</fullName>
    </submittedName>
</protein>
<evidence type="ECO:0000313" key="2">
    <source>
        <dbReference type="EMBL" id="EWS73516.1"/>
    </source>
</evidence>
<keyword evidence="1" id="KW-1133">Transmembrane helix</keyword>
<keyword evidence="1 2" id="KW-0812">Transmembrane</keyword>
<evidence type="ECO:0000313" key="3">
    <source>
        <dbReference type="Proteomes" id="UP000009168"/>
    </source>
</evidence>
<accession>W7XGW9</accession>
<name>W7XGW9_TETTS</name>
<evidence type="ECO:0000256" key="1">
    <source>
        <dbReference type="SAM" id="Phobius"/>
    </source>
</evidence>
<dbReference type="Proteomes" id="UP000009168">
    <property type="component" value="Unassembled WGS sequence"/>
</dbReference>
<dbReference type="RefSeq" id="XP_012653941.1">
    <property type="nucleotide sequence ID" value="XM_012798487.1"/>
</dbReference>
<dbReference type="AlphaFoldDB" id="W7XGW9"/>
<dbReference type="GeneID" id="24441748"/>
<sequence>MKSQNFVKLITPFPLFIYKENETKFLASEIQLNMLRIYSKFELVFQIVKQINQRFFNLTNVSIIYLQFMYSRGVFDKKSSLIDLSYQHYSITFTIFLYYQLYILQETIYKPKQFNFLKLYQAFNKLQKTFQVWKSPQLKYSNLFNLSQPQNRSSILSIQICCYMLHQSKQTYTDVRYFIVDKKVRIQFNQQIQSSSKCIINSFYVYFIQLYFSYIHSISISFFKYIFYIEFEFLLFTKFSKMKFALSNKKFYLKLNLQFSQLNGINLNKNSAPQLPKQTFLSTSNSKEYLFSQSLLNKQLLFFFHIKQLLLSETNIFQYIYLIQT</sequence>
<dbReference type="InParanoid" id="W7XGW9"/>
<keyword evidence="3" id="KW-1185">Reference proteome</keyword>
<gene>
    <name evidence="2" type="ORF">TTHERM_001120593</name>
</gene>